<evidence type="ECO:0000313" key="3">
    <source>
        <dbReference type="Proteomes" id="UP001595932"/>
    </source>
</evidence>
<evidence type="ECO:0000256" key="1">
    <source>
        <dbReference type="SAM" id="Phobius"/>
    </source>
</evidence>
<feature type="transmembrane region" description="Helical" evidence="1">
    <location>
        <begin position="12"/>
        <end position="31"/>
    </location>
</feature>
<gene>
    <name evidence="2" type="ORF">ACFO5U_03060</name>
</gene>
<sequence length="164" mass="19087">MKQDFRMTYPLWNMAFIFILAVMAVGLTSNFVTVTQTDTSLSIEAQAFDGFLTFVALAVYLVLIVVYLFVLRSHNKHHPDKRISPFSMRPPEYMEEDEGMTFITRKAVQKVYTFMTWALPLLAVFIMVAPVPRLYIVWGILALAFGQNLIYYLEIRKHFKEETE</sequence>
<feature type="transmembrane region" description="Helical" evidence="1">
    <location>
        <begin position="135"/>
        <end position="153"/>
    </location>
</feature>
<dbReference type="RefSeq" id="WP_377276612.1">
    <property type="nucleotide sequence ID" value="NZ_JBHSGL010000005.1"/>
</dbReference>
<comment type="caution">
    <text evidence="2">The sequence shown here is derived from an EMBL/GenBank/DDBJ whole genome shotgun (WGS) entry which is preliminary data.</text>
</comment>
<name>A0ABV9M8X9_9BACL</name>
<dbReference type="EMBL" id="JBHSGL010000005">
    <property type="protein sequence ID" value="MFC4711814.1"/>
    <property type="molecule type" value="Genomic_DNA"/>
</dbReference>
<keyword evidence="1" id="KW-1133">Transmembrane helix</keyword>
<evidence type="ECO:0008006" key="4">
    <source>
        <dbReference type="Google" id="ProtNLM"/>
    </source>
</evidence>
<keyword evidence="1" id="KW-0472">Membrane</keyword>
<keyword evidence="3" id="KW-1185">Reference proteome</keyword>
<reference evidence="3" key="1">
    <citation type="journal article" date="2019" name="Int. J. Syst. Evol. Microbiol.">
        <title>The Global Catalogue of Microorganisms (GCM) 10K type strain sequencing project: providing services to taxonomists for standard genome sequencing and annotation.</title>
        <authorList>
            <consortium name="The Broad Institute Genomics Platform"/>
            <consortium name="The Broad Institute Genome Sequencing Center for Infectious Disease"/>
            <person name="Wu L."/>
            <person name="Ma J."/>
        </authorList>
    </citation>
    <scope>NUCLEOTIDE SEQUENCE [LARGE SCALE GENOMIC DNA]</scope>
    <source>
        <strain evidence="3">CGMCC 1.12151</strain>
    </source>
</reference>
<keyword evidence="1" id="KW-0812">Transmembrane</keyword>
<feature type="transmembrane region" description="Helical" evidence="1">
    <location>
        <begin position="51"/>
        <end position="71"/>
    </location>
</feature>
<proteinExistence type="predicted"/>
<protein>
    <recommendedName>
        <fullName evidence="4">DUF2178 domain-containing protein</fullName>
    </recommendedName>
</protein>
<dbReference type="Proteomes" id="UP001595932">
    <property type="component" value="Unassembled WGS sequence"/>
</dbReference>
<feature type="transmembrane region" description="Helical" evidence="1">
    <location>
        <begin position="111"/>
        <end position="129"/>
    </location>
</feature>
<accession>A0ABV9M8X9</accession>
<organism evidence="2 3">
    <name type="scientific">Planococcus dechangensis</name>
    <dbReference type="NCBI Taxonomy" id="1176255"/>
    <lineage>
        <taxon>Bacteria</taxon>
        <taxon>Bacillati</taxon>
        <taxon>Bacillota</taxon>
        <taxon>Bacilli</taxon>
        <taxon>Bacillales</taxon>
        <taxon>Caryophanaceae</taxon>
        <taxon>Planococcus</taxon>
    </lineage>
</organism>
<evidence type="ECO:0000313" key="2">
    <source>
        <dbReference type="EMBL" id="MFC4711814.1"/>
    </source>
</evidence>